<dbReference type="EMBL" id="VUNZ01000001">
    <property type="protein sequence ID" value="KAA2223053.1"/>
    <property type="molecule type" value="Genomic_DNA"/>
</dbReference>
<name>A0A5B2U9E7_9FLAO</name>
<organism evidence="1 2">
    <name type="scientific">Chryseobacterium sediminis</name>
    <dbReference type="NCBI Taxonomy" id="1679494"/>
    <lineage>
        <taxon>Bacteria</taxon>
        <taxon>Pseudomonadati</taxon>
        <taxon>Bacteroidota</taxon>
        <taxon>Flavobacteriia</taxon>
        <taxon>Flavobacteriales</taxon>
        <taxon>Weeksellaceae</taxon>
        <taxon>Chryseobacterium group</taxon>
        <taxon>Chryseobacterium</taxon>
    </lineage>
</organism>
<sequence length="157" mass="18086">MKTDYIIKEMKAFSPCKEGFEKAYKDTSLKSLCELFFANSDWALKQNFPSKEVLGKYRGYYEKYGVYYRQNTISKAVNLAIFDSESEIEFTGFDVSEIFIRGKSKITIKASGYSKIFVTVLDDSELNIERIGNAEVFIYQYGGVVNGDCVVKQKRWD</sequence>
<proteinExistence type="predicted"/>
<dbReference type="AlphaFoldDB" id="A0A5B2U9E7"/>
<evidence type="ECO:0000313" key="2">
    <source>
        <dbReference type="Proteomes" id="UP000323082"/>
    </source>
</evidence>
<comment type="caution">
    <text evidence="1">The sequence shown here is derived from an EMBL/GenBank/DDBJ whole genome shotgun (WGS) entry which is preliminary data.</text>
</comment>
<dbReference type="OrthoDB" id="1272783at2"/>
<evidence type="ECO:0000313" key="1">
    <source>
        <dbReference type="EMBL" id="KAA2223053.1"/>
    </source>
</evidence>
<accession>A0A5B2U9E7</accession>
<gene>
    <name evidence="1" type="ORF">FW780_02275</name>
</gene>
<protein>
    <submittedName>
        <fullName evidence="1">Uncharacterized protein</fullName>
    </submittedName>
</protein>
<dbReference type="Proteomes" id="UP000323082">
    <property type="component" value="Unassembled WGS sequence"/>
</dbReference>
<dbReference type="RefSeq" id="WP_149832017.1">
    <property type="nucleotide sequence ID" value="NZ_VUNZ01000001.1"/>
</dbReference>
<reference evidence="1 2" key="1">
    <citation type="journal article" date="2015" name="Int. J. Syst. Evol. Microbiol.">
        <title>Chryseobacterium sediminis sp. nov., isolated from a river sediment.</title>
        <authorList>
            <person name="Kampfer P."/>
            <person name="Busse H.J."/>
            <person name="McInroy J.A."/>
            <person name="Glaeser S.P."/>
        </authorList>
    </citation>
    <scope>NUCLEOTIDE SEQUENCE [LARGE SCALE GENOMIC DNA]</scope>
    <source>
        <strain evidence="1 2">IMT-174</strain>
    </source>
</reference>